<sequence>MRPCARCKNPRMKMQASRDIPPARARTDRMDGRRRGRYSSTPAAAAAANPCDLCPRATWLPSPPATRASDVVGSLTRLVPFSSVRL</sequence>
<dbReference type="Proteomes" id="UP000479710">
    <property type="component" value="Unassembled WGS sequence"/>
</dbReference>
<dbReference type="AlphaFoldDB" id="A0A6G1DF64"/>
<comment type="caution">
    <text evidence="2">The sequence shown here is derived from an EMBL/GenBank/DDBJ whole genome shotgun (WGS) entry which is preliminary data.</text>
</comment>
<name>A0A6G1DF64_9ORYZ</name>
<evidence type="ECO:0000256" key="1">
    <source>
        <dbReference type="SAM" id="MobiDB-lite"/>
    </source>
</evidence>
<gene>
    <name evidence="2" type="ORF">E2562_001541</name>
</gene>
<protein>
    <submittedName>
        <fullName evidence="2">Uncharacterized protein</fullName>
    </submittedName>
</protein>
<evidence type="ECO:0000313" key="2">
    <source>
        <dbReference type="EMBL" id="KAF0910363.1"/>
    </source>
</evidence>
<feature type="region of interest" description="Disordered" evidence="1">
    <location>
        <begin position="1"/>
        <end position="43"/>
    </location>
</feature>
<reference evidence="2 3" key="1">
    <citation type="submission" date="2019-11" db="EMBL/GenBank/DDBJ databases">
        <title>Whole genome sequence of Oryza granulata.</title>
        <authorList>
            <person name="Li W."/>
        </authorList>
    </citation>
    <scope>NUCLEOTIDE SEQUENCE [LARGE SCALE GENOMIC DNA]</scope>
    <source>
        <strain evidence="3">cv. Menghai</strain>
        <tissue evidence="2">Leaf</tissue>
    </source>
</reference>
<organism evidence="2 3">
    <name type="scientific">Oryza meyeriana var. granulata</name>
    <dbReference type="NCBI Taxonomy" id="110450"/>
    <lineage>
        <taxon>Eukaryota</taxon>
        <taxon>Viridiplantae</taxon>
        <taxon>Streptophyta</taxon>
        <taxon>Embryophyta</taxon>
        <taxon>Tracheophyta</taxon>
        <taxon>Spermatophyta</taxon>
        <taxon>Magnoliopsida</taxon>
        <taxon>Liliopsida</taxon>
        <taxon>Poales</taxon>
        <taxon>Poaceae</taxon>
        <taxon>BOP clade</taxon>
        <taxon>Oryzoideae</taxon>
        <taxon>Oryzeae</taxon>
        <taxon>Oryzinae</taxon>
        <taxon>Oryza</taxon>
        <taxon>Oryza meyeriana</taxon>
    </lineage>
</organism>
<keyword evidence="3" id="KW-1185">Reference proteome</keyword>
<dbReference type="EMBL" id="SPHZ02000006">
    <property type="protein sequence ID" value="KAF0910363.1"/>
    <property type="molecule type" value="Genomic_DNA"/>
</dbReference>
<evidence type="ECO:0000313" key="3">
    <source>
        <dbReference type="Proteomes" id="UP000479710"/>
    </source>
</evidence>
<accession>A0A6G1DF64</accession>
<proteinExistence type="predicted"/>